<proteinExistence type="predicted"/>
<dbReference type="Proteomes" id="UP000254508">
    <property type="component" value="Chromosome"/>
</dbReference>
<sequence>MKLTSITAERHYFNEKPKGTPLRLLLSFTNGKTLRLRVAGDGQRMILDSDPLPSPTEMDEFGRTELSDVTRDLFPTLSGLAIDRIAELVWHRTMVGICLESETSSSFYFWVDGDELHWGDSAALQSHDWLDDVLPSVTEKTISVN</sequence>
<protein>
    <submittedName>
        <fullName evidence="1">Uncharacterized protein</fullName>
    </submittedName>
</protein>
<dbReference type="EMBL" id="CP031357">
    <property type="protein sequence ID" value="AXK41280.1"/>
    <property type="molecule type" value="Genomic_DNA"/>
</dbReference>
<dbReference type="KEGG" id="err:DVR09_02120"/>
<name>A0A345YBH8_9SPHN</name>
<evidence type="ECO:0000313" key="2">
    <source>
        <dbReference type="Proteomes" id="UP000254508"/>
    </source>
</evidence>
<keyword evidence="2" id="KW-1185">Reference proteome</keyword>
<accession>A0A345YBH8</accession>
<evidence type="ECO:0000313" key="1">
    <source>
        <dbReference type="EMBL" id="AXK41280.1"/>
    </source>
</evidence>
<dbReference type="OrthoDB" id="3534840at2"/>
<reference evidence="2" key="1">
    <citation type="submission" date="2018-07" db="EMBL/GenBank/DDBJ databases">
        <title>Genome sequence of Erythrobacter strain YH-07, an antagonistic bacterium isolated from Yellow Sea.</title>
        <authorList>
            <person name="Tang T."/>
            <person name="Liu Q."/>
            <person name="Sun X."/>
        </authorList>
    </citation>
    <scope>NUCLEOTIDE SEQUENCE [LARGE SCALE GENOMIC DNA]</scope>
    <source>
        <strain evidence="2">YH-07</strain>
    </source>
</reference>
<dbReference type="AlphaFoldDB" id="A0A345YBH8"/>
<dbReference type="RefSeq" id="WP_115415469.1">
    <property type="nucleotide sequence ID" value="NZ_CP031357.1"/>
</dbReference>
<organism evidence="1 2">
    <name type="scientific">Erythrobacter aureus</name>
    <dbReference type="NCBI Taxonomy" id="2182384"/>
    <lineage>
        <taxon>Bacteria</taxon>
        <taxon>Pseudomonadati</taxon>
        <taxon>Pseudomonadota</taxon>
        <taxon>Alphaproteobacteria</taxon>
        <taxon>Sphingomonadales</taxon>
        <taxon>Erythrobacteraceae</taxon>
        <taxon>Erythrobacter/Porphyrobacter group</taxon>
        <taxon>Erythrobacter</taxon>
    </lineage>
</organism>
<gene>
    <name evidence="1" type="ORF">DVR09_02120</name>
</gene>